<dbReference type="SUPFAM" id="SSF52172">
    <property type="entry name" value="CheY-like"/>
    <property type="match status" value="1"/>
</dbReference>
<feature type="region of interest" description="Disordered" evidence="7">
    <location>
        <begin position="223"/>
        <end position="267"/>
    </location>
</feature>
<dbReference type="InterPro" id="IPR011006">
    <property type="entry name" value="CheY-like_superfamily"/>
</dbReference>
<name>A0A1W1HJQ8_9BACT</name>
<dbReference type="InterPro" id="IPR001789">
    <property type="entry name" value="Sig_transdc_resp-reg_receiver"/>
</dbReference>
<keyword evidence="4" id="KW-0804">Transcription</keyword>
<dbReference type="STRING" id="1246637.MTBBW1_790010"/>
<dbReference type="SMART" id="SM00448">
    <property type="entry name" value="REC"/>
    <property type="match status" value="1"/>
</dbReference>
<dbReference type="PANTHER" id="PTHR44591">
    <property type="entry name" value="STRESS RESPONSE REGULATOR PROTEIN 1"/>
    <property type="match status" value="1"/>
</dbReference>
<dbReference type="Gene3D" id="3.40.50.2300">
    <property type="match status" value="1"/>
</dbReference>
<dbReference type="SMART" id="SM00028">
    <property type="entry name" value="TPR"/>
    <property type="match status" value="1"/>
</dbReference>
<feature type="repeat" description="TPR" evidence="6">
    <location>
        <begin position="172"/>
        <end position="205"/>
    </location>
</feature>
<dbReference type="OrthoDB" id="9797753at2"/>
<evidence type="ECO:0000313" key="9">
    <source>
        <dbReference type="EMBL" id="SLM32612.1"/>
    </source>
</evidence>
<dbReference type="Pfam" id="PF00072">
    <property type="entry name" value="Response_reg"/>
    <property type="match status" value="1"/>
</dbReference>
<feature type="modified residue" description="4-aspartylphosphate" evidence="5">
    <location>
        <position position="60"/>
    </location>
</feature>
<keyword evidence="10" id="KW-1185">Reference proteome</keyword>
<reference evidence="9 10" key="1">
    <citation type="submission" date="2017-03" db="EMBL/GenBank/DDBJ databases">
        <authorList>
            <person name="Afonso C.L."/>
            <person name="Miller P.J."/>
            <person name="Scott M.A."/>
            <person name="Spackman E."/>
            <person name="Goraichik I."/>
            <person name="Dimitrov K.M."/>
            <person name="Suarez D.L."/>
            <person name="Swayne D.E."/>
        </authorList>
    </citation>
    <scope>NUCLEOTIDE SEQUENCE [LARGE SCALE GENOMIC DNA]</scope>
    <source>
        <strain evidence="9">PRJEB14757</strain>
    </source>
</reference>
<accession>A0A1W1HJQ8</accession>
<sequence length="267" mass="30521">MESIEKTKKTQILIVDDEKNIRLTMSQSLEPLEIPLQTAVNGEDALLKLRDFQFGLVFLDLKMPGIDGMEVLRRIKEDWPKIRVVIITAHGSIESAVEAMKLGAVDFIQKPFSPVEIRDLASLVIEREALDEESVIDYPSLIDLTKRHISDREFATARETVRKAIAADPAHPESYNLLGALLEIKGDWLEAQKFYRAALDIDPTFKAAWANLERTTSWNKFGKIDLGPDKQEKKEEKTRETGTSERYKRWIQVKDTSQGHKWGDDEK</sequence>
<dbReference type="PROSITE" id="PS50110">
    <property type="entry name" value="RESPONSE_REGULATORY"/>
    <property type="match status" value="1"/>
</dbReference>
<dbReference type="FunFam" id="3.40.50.2300:FF:000018">
    <property type="entry name" value="DNA-binding transcriptional regulator NtrC"/>
    <property type="match status" value="1"/>
</dbReference>
<evidence type="ECO:0000256" key="4">
    <source>
        <dbReference type="ARBA" id="ARBA00023163"/>
    </source>
</evidence>
<dbReference type="PROSITE" id="PS50005">
    <property type="entry name" value="TPR"/>
    <property type="match status" value="1"/>
</dbReference>
<keyword evidence="2" id="KW-0902">Two-component regulatory system</keyword>
<organism evidence="9 10">
    <name type="scientific">Desulfamplus magnetovallimortis</name>
    <dbReference type="NCBI Taxonomy" id="1246637"/>
    <lineage>
        <taxon>Bacteria</taxon>
        <taxon>Pseudomonadati</taxon>
        <taxon>Thermodesulfobacteriota</taxon>
        <taxon>Desulfobacteria</taxon>
        <taxon>Desulfobacterales</taxon>
        <taxon>Desulfobacteraceae</taxon>
        <taxon>Desulfamplus</taxon>
    </lineage>
</organism>
<keyword evidence="1 5" id="KW-0597">Phosphoprotein</keyword>
<dbReference type="Pfam" id="PF13431">
    <property type="entry name" value="TPR_17"/>
    <property type="match status" value="1"/>
</dbReference>
<evidence type="ECO:0000259" key="8">
    <source>
        <dbReference type="PROSITE" id="PS50110"/>
    </source>
</evidence>
<feature type="compositionally biased region" description="Basic and acidic residues" evidence="7">
    <location>
        <begin position="223"/>
        <end position="248"/>
    </location>
</feature>
<dbReference type="AlphaFoldDB" id="A0A1W1HJQ8"/>
<dbReference type="PANTHER" id="PTHR44591:SF3">
    <property type="entry name" value="RESPONSE REGULATORY DOMAIN-CONTAINING PROTEIN"/>
    <property type="match status" value="1"/>
</dbReference>
<dbReference type="InterPro" id="IPR050595">
    <property type="entry name" value="Bact_response_regulator"/>
</dbReference>
<dbReference type="InterPro" id="IPR011990">
    <property type="entry name" value="TPR-like_helical_dom_sf"/>
</dbReference>
<keyword evidence="6" id="KW-0802">TPR repeat</keyword>
<protein>
    <submittedName>
        <fullName evidence="9">Response regulator receiver protein</fullName>
    </submittedName>
</protein>
<evidence type="ECO:0000256" key="6">
    <source>
        <dbReference type="PROSITE-ProRule" id="PRU00339"/>
    </source>
</evidence>
<dbReference type="GO" id="GO:0000160">
    <property type="term" value="P:phosphorelay signal transduction system"/>
    <property type="evidence" value="ECO:0007669"/>
    <property type="project" value="UniProtKB-KW"/>
</dbReference>
<evidence type="ECO:0000256" key="5">
    <source>
        <dbReference type="PROSITE-ProRule" id="PRU00169"/>
    </source>
</evidence>
<evidence type="ECO:0000256" key="3">
    <source>
        <dbReference type="ARBA" id="ARBA00023015"/>
    </source>
</evidence>
<evidence type="ECO:0000256" key="1">
    <source>
        <dbReference type="ARBA" id="ARBA00022553"/>
    </source>
</evidence>
<evidence type="ECO:0000256" key="2">
    <source>
        <dbReference type="ARBA" id="ARBA00023012"/>
    </source>
</evidence>
<gene>
    <name evidence="9" type="ORF">MTBBW1_790010</name>
</gene>
<dbReference type="EMBL" id="FWEV01000324">
    <property type="protein sequence ID" value="SLM32612.1"/>
    <property type="molecule type" value="Genomic_DNA"/>
</dbReference>
<feature type="domain" description="Response regulatory" evidence="8">
    <location>
        <begin position="11"/>
        <end position="125"/>
    </location>
</feature>
<dbReference type="RefSeq" id="WP_080802620.1">
    <property type="nucleotide sequence ID" value="NZ_LT828543.1"/>
</dbReference>
<dbReference type="Proteomes" id="UP000191931">
    <property type="component" value="Unassembled WGS sequence"/>
</dbReference>
<evidence type="ECO:0000256" key="7">
    <source>
        <dbReference type="SAM" id="MobiDB-lite"/>
    </source>
</evidence>
<proteinExistence type="predicted"/>
<keyword evidence="3" id="KW-0805">Transcription regulation</keyword>
<feature type="compositionally biased region" description="Basic and acidic residues" evidence="7">
    <location>
        <begin position="257"/>
        <end position="267"/>
    </location>
</feature>
<dbReference type="SUPFAM" id="SSF48452">
    <property type="entry name" value="TPR-like"/>
    <property type="match status" value="1"/>
</dbReference>
<dbReference type="InterPro" id="IPR019734">
    <property type="entry name" value="TPR_rpt"/>
</dbReference>
<dbReference type="Gene3D" id="1.25.40.10">
    <property type="entry name" value="Tetratricopeptide repeat domain"/>
    <property type="match status" value="1"/>
</dbReference>
<evidence type="ECO:0000313" key="10">
    <source>
        <dbReference type="Proteomes" id="UP000191931"/>
    </source>
</evidence>